<dbReference type="PROSITE" id="PS50847">
    <property type="entry name" value="GRAM_POS_ANCHORING"/>
    <property type="match status" value="1"/>
</dbReference>
<protein>
    <submittedName>
        <fullName evidence="11">MucBP domain-containing protein</fullName>
    </submittedName>
</protein>
<keyword evidence="2" id="KW-0964">Secreted</keyword>
<feature type="compositionally biased region" description="Low complexity" evidence="7">
    <location>
        <begin position="49"/>
        <end position="58"/>
    </location>
</feature>
<evidence type="ECO:0000313" key="12">
    <source>
        <dbReference type="Proteomes" id="UP001597189"/>
    </source>
</evidence>
<evidence type="ECO:0000256" key="7">
    <source>
        <dbReference type="SAM" id="MobiDB-lite"/>
    </source>
</evidence>
<evidence type="ECO:0000256" key="4">
    <source>
        <dbReference type="ARBA" id="ARBA00022729"/>
    </source>
</evidence>
<dbReference type="InterPro" id="IPR032675">
    <property type="entry name" value="LRR_dom_sf"/>
</dbReference>
<evidence type="ECO:0000256" key="8">
    <source>
        <dbReference type="SAM" id="Phobius"/>
    </source>
</evidence>
<dbReference type="InterPro" id="IPR022263">
    <property type="entry name" value="KxYKxGKxW"/>
</dbReference>
<dbReference type="Gene3D" id="3.10.20.320">
    <property type="entry name" value="Putative peptidoglycan bound protein (lpxtg motif)"/>
    <property type="match status" value="1"/>
</dbReference>
<keyword evidence="3" id="KW-0433">Leucine-rich repeat</keyword>
<keyword evidence="4 9" id="KW-0732">Signal</keyword>
<keyword evidence="8" id="KW-1133">Transmembrane helix</keyword>
<keyword evidence="12" id="KW-1185">Reference proteome</keyword>
<feature type="compositionally biased region" description="Low complexity" evidence="7">
    <location>
        <begin position="659"/>
        <end position="673"/>
    </location>
</feature>
<evidence type="ECO:0000259" key="10">
    <source>
        <dbReference type="PROSITE" id="PS50847"/>
    </source>
</evidence>
<reference evidence="12" key="1">
    <citation type="journal article" date="2019" name="Int. J. Syst. Evol. Microbiol.">
        <title>The Global Catalogue of Microorganisms (GCM) 10K type strain sequencing project: providing services to taxonomists for standard genome sequencing and annotation.</title>
        <authorList>
            <consortium name="The Broad Institute Genomics Platform"/>
            <consortium name="The Broad Institute Genome Sequencing Center for Infectious Disease"/>
            <person name="Wu L."/>
            <person name="Ma J."/>
        </authorList>
    </citation>
    <scope>NUCLEOTIDE SEQUENCE [LARGE SCALE GENOMIC DNA]</scope>
    <source>
        <strain evidence="12">CCM 8979</strain>
    </source>
</reference>
<evidence type="ECO:0000256" key="6">
    <source>
        <dbReference type="ARBA" id="ARBA00023088"/>
    </source>
</evidence>
<evidence type="ECO:0000256" key="3">
    <source>
        <dbReference type="ARBA" id="ARBA00022614"/>
    </source>
</evidence>
<dbReference type="Proteomes" id="UP001597189">
    <property type="component" value="Unassembled WGS sequence"/>
</dbReference>
<dbReference type="Gene3D" id="3.80.10.10">
    <property type="entry name" value="Ribonuclease Inhibitor"/>
    <property type="match status" value="1"/>
</dbReference>
<feature type="compositionally biased region" description="Polar residues" evidence="7">
    <location>
        <begin position="132"/>
        <end position="144"/>
    </location>
</feature>
<feature type="compositionally biased region" description="Low complexity" evidence="7">
    <location>
        <begin position="94"/>
        <end position="105"/>
    </location>
</feature>
<organism evidence="11 12">
    <name type="scientific">Levilactobacillus lanxiensis</name>
    <dbReference type="NCBI Taxonomy" id="2799568"/>
    <lineage>
        <taxon>Bacteria</taxon>
        <taxon>Bacillati</taxon>
        <taxon>Bacillota</taxon>
        <taxon>Bacilli</taxon>
        <taxon>Lactobacillales</taxon>
        <taxon>Lactobacillaceae</taxon>
        <taxon>Levilactobacillus</taxon>
    </lineage>
</organism>
<feature type="compositionally biased region" description="Gly residues" evidence="7">
    <location>
        <begin position="674"/>
        <end position="694"/>
    </location>
</feature>
<dbReference type="RefSeq" id="WP_203644121.1">
    <property type="nucleotide sequence ID" value="NZ_BOLN01000003.1"/>
</dbReference>
<keyword evidence="5" id="KW-0677">Repeat</keyword>
<feature type="chain" id="PRO_5045851217" evidence="9">
    <location>
        <begin position="41"/>
        <end position="773"/>
    </location>
</feature>
<evidence type="ECO:0000256" key="5">
    <source>
        <dbReference type="ARBA" id="ARBA00022737"/>
    </source>
</evidence>
<dbReference type="InterPro" id="IPR025875">
    <property type="entry name" value="Leu-rich_rpt_4"/>
</dbReference>
<evidence type="ECO:0000256" key="2">
    <source>
        <dbReference type="ARBA" id="ARBA00022525"/>
    </source>
</evidence>
<dbReference type="InterPro" id="IPR001611">
    <property type="entry name" value="Leu-rich_rpt"/>
</dbReference>
<evidence type="ECO:0000256" key="9">
    <source>
        <dbReference type="SAM" id="SignalP"/>
    </source>
</evidence>
<keyword evidence="8" id="KW-0812">Transmembrane</keyword>
<keyword evidence="1" id="KW-0134">Cell wall</keyword>
<feature type="domain" description="Gram-positive cocci surface proteins LPxTG" evidence="10">
    <location>
        <begin position="742"/>
        <end position="773"/>
    </location>
</feature>
<name>A0ABW4D4B3_9LACO</name>
<feature type="region of interest" description="Disordered" evidence="7">
    <location>
        <begin position="49"/>
        <end position="144"/>
    </location>
</feature>
<sequence length="773" mass="80281">MSIEQTEKRHYKMYKKGKLWVTAGIISGAVLLGAGTTAQANVEPGVTESTSTVTVSTEKPVGDEVEAADSAATDTESVVTETAANESVSEETTTETPATDANETEQTVSDNYVNENATTNEQPVVGAESAETETPAQTPVGSTRPVTDLAESVVPATESEPVTTTTPVATEPVVTQPAIAVTPATSVTPVSVTVPETPPAEVTPVPAAAMVDTLGADLATAAVPLVQDELGKTTTMKLTHTRETATIDLWMPNKKLQQVILQALQELTDTDKTWDSVADITQEDMALIKNLSKHSHSTYIDGKTAYSLEGLQYAVNLESANFGGSFQEHPGAAYGDIVDVTPLANLQHLTALDLQYNRIKDITPLATLQNIEEMWLFHNNIQDFSPLKGKVKPSKFNCIGQLITLNPVVISDKDREGHLQIACTTIDGEVVQLVGKEVLTPLAFYNNDDGFTYQAYFAGGTAASDGQGGLYYSGLQDQKPGATAIPGHKDVNVDVQPYYHYMIGVSDVNTGAATFIVVQPYTIAQSAADVTVHYVDETGKDIAPAQTLKPGLVGEAYTTTPAEVSGYVLQETPENATGTYGETAIDVTYVYAEEEADAEGNKPGGNGNQGSGNTNGGGTTTTPDGPGAGAETPDSGQGGDAGTPGNEIGNGHHPGGITVTGDPAGDGDVVVPGMPGGLPTGGANGNGTGAGVSMGGQASQLSTGSYGHQHQSQPVSATTANLTESEETGDQVLSTSVGSMALPQTNDSRGSIAWGVALLVSLLSLCSFKRKTK</sequence>
<dbReference type="Pfam" id="PF19258">
    <property type="entry name" value="KxYKxGKxW_sig"/>
    <property type="match status" value="1"/>
</dbReference>
<dbReference type="EMBL" id="JBHTOD010000003">
    <property type="protein sequence ID" value="MFD1454973.1"/>
    <property type="molecule type" value="Genomic_DNA"/>
</dbReference>
<accession>A0ABW4D4B3</accession>
<feature type="compositionally biased region" description="Polar residues" evidence="7">
    <location>
        <begin position="696"/>
        <end position="723"/>
    </location>
</feature>
<comment type="caution">
    <text evidence="11">The sequence shown here is derived from an EMBL/GenBank/DDBJ whole genome shotgun (WGS) entry which is preliminary data.</text>
</comment>
<feature type="signal peptide" evidence="9">
    <location>
        <begin position="1"/>
        <end position="40"/>
    </location>
</feature>
<dbReference type="NCBIfam" id="TIGR03715">
    <property type="entry name" value="KxYKxGKxW"/>
    <property type="match status" value="1"/>
</dbReference>
<dbReference type="Pfam" id="PF06458">
    <property type="entry name" value="MucBP"/>
    <property type="match status" value="1"/>
</dbReference>
<dbReference type="InterPro" id="IPR009459">
    <property type="entry name" value="MucBP_dom"/>
</dbReference>
<keyword evidence="6" id="KW-0572">Peptidoglycan-anchor</keyword>
<feature type="compositionally biased region" description="Gly residues" evidence="7">
    <location>
        <begin position="602"/>
        <end position="619"/>
    </location>
</feature>
<dbReference type="Pfam" id="PF12799">
    <property type="entry name" value="LRR_4"/>
    <property type="match status" value="1"/>
</dbReference>
<dbReference type="PROSITE" id="PS51450">
    <property type="entry name" value="LRR"/>
    <property type="match status" value="1"/>
</dbReference>
<dbReference type="SUPFAM" id="SSF52058">
    <property type="entry name" value="L domain-like"/>
    <property type="match status" value="1"/>
</dbReference>
<feature type="transmembrane region" description="Helical" evidence="8">
    <location>
        <begin position="751"/>
        <end position="768"/>
    </location>
</feature>
<feature type="compositionally biased region" description="Polar residues" evidence="7">
    <location>
        <begin position="106"/>
        <end position="122"/>
    </location>
</feature>
<dbReference type="InterPro" id="IPR019931">
    <property type="entry name" value="LPXTG_anchor"/>
</dbReference>
<proteinExistence type="predicted"/>
<evidence type="ECO:0000313" key="11">
    <source>
        <dbReference type="EMBL" id="MFD1454973.1"/>
    </source>
</evidence>
<feature type="region of interest" description="Disordered" evidence="7">
    <location>
        <begin position="596"/>
        <end position="730"/>
    </location>
</feature>
<gene>
    <name evidence="11" type="ORF">ACFQ44_04630</name>
</gene>
<evidence type="ECO:0000256" key="1">
    <source>
        <dbReference type="ARBA" id="ARBA00022512"/>
    </source>
</evidence>
<keyword evidence="8" id="KW-0472">Membrane</keyword>